<keyword evidence="2" id="KW-1185">Reference proteome</keyword>
<comment type="caution">
    <text evidence="1">The sequence shown here is derived from an EMBL/GenBank/DDBJ whole genome shotgun (WGS) entry which is preliminary data.</text>
</comment>
<dbReference type="Proteomes" id="UP001385951">
    <property type="component" value="Unassembled WGS sequence"/>
</dbReference>
<dbReference type="EMBL" id="JASBNA010000007">
    <property type="protein sequence ID" value="KAK7689804.1"/>
    <property type="molecule type" value="Genomic_DNA"/>
</dbReference>
<gene>
    <name evidence="1" type="ORF">QCA50_006443</name>
</gene>
<evidence type="ECO:0000313" key="2">
    <source>
        <dbReference type="Proteomes" id="UP001385951"/>
    </source>
</evidence>
<proteinExistence type="predicted"/>
<sequence>MIMLTLDLNCSSPSSSIMARAMVFGYVPTREFLLERVRDKNLMQYDVEDEYTVVAALQAGLKDLIAEARLKLPPSKSSNIKNALNTLLSCAIIGTKDGPQTNRLIAWGLWFARD</sequence>
<evidence type="ECO:0000313" key="1">
    <source>
        <dbReference type="EMBL" id="KAK7689804.1"/>
    </source>
</evidence>
<dbReference type="AlphaFoldDB" id="A0AAW0GDM7"/>
<protein>
    <submittedName>
        <fullName evidence="1">Uncharacterized protein</fullName>
    </submittedName>
</protein>
<accession>A0AAW0GDM7</accession>
<organism evidence="1 2">
    <name type="scientific">Cerrena zonata</name>
    <dbReference type="NCBI Taxonomy" id="2478898"/>
    <lineage>
        <taxon>Eukaryota</taxon>
        <taxon>Fungi</taxon>
        <taxon>Dikarya</taxon>
        <taxon>Basidiomycota</taxon>
        <taxon>Agaricomycotina</taxon>
        <taxon>Agaricomycetes</taxon>
        <taxon>Polyporales</taxon>
        <taxon>Cerrenaceae</taxon>
        <taxon>Cerrena</taxon>
    </lineage>
</organism>
<name>A0AAW0GDM7_9APHY</name>
<reference evidence="1 2" key="1">
    <citation type="submission" date="2022-09" db="EMBL/GenBank/DDBJ databases">
        <authorList>
            <person name="Palmer J.M."/>
        </authorList>
    </citation>
    <scope>NUCLEOTIDE SEQUENCE [LARGE SCALE GENOMIC DNA]</scope>
    <source>
        <strain evidence="1 2">DSM 7382</strain>
    </source>
</reference>